<feature type="compositionally biased region" description="Low complexity" evidence="6">
    <location>
        <begin position="2591"/>
        <end position="2604"/>
    </location>
</feature>
<evidence type="ECO:0000313" key="9">
    <source>
        <dbReference type="EMBL" id="CEM16554.1"/>
    </source>
</evidence>
<feature type="compositionally biased region" description="Low complexity" evidence="6">
    <location>
        <begin position="2216"/>
        <end position="2227"/>
    </location>
</feature>
<reference evidence="9" key="1">
    <citation type="submission" date="2014-11" db="EMBL/GenBank/DDBJ databases">
        <authorList>
            <person name="Otto D Thomas"/>
            <person name="Naeem Raeece"/>
        </authorList>
    </citation>
    <scope>NUCLEOTIDE SEQUENCE</scope>
</reference>
<name>A0A0G4FQ47_9ALVE</name>
<dbReference type="SUPFAM" id="SSF57196">
    <property type="entry name" value="EGF/Laminin"/>
    <property type="match status" value="3"/>
</dbReference>
<feature type="compositionally biased region" description="Basic and acidic residues" evidence="6">
    <location>
        <begin position="1905"/>
        <end position="1915"/>
    </location>
</feature>
<evidence type="ECO:0000256" key="1">
    <source>
        <dbReference type="ARBA" id="ARBA00022536"/>
    </source>
</evidence>
<dbReference type="GO" id="GO:0005509">
    <property type="term" value="F:calcium ion binding"/>
    <property type="evidence" value="ECO:0007669"/>
    <property type="project" value="InterPro"/>
</dbReference>
<dbReference type="InterPro" id="IPR018097">
    <property type="entry name" value="EGF_Ca-bd_CS"/>
</dbReference>
<feature type="domain" description="EGF-like" evidence="8">
    <location>
        <begin position="1042"/>
        <end position="1083"/>
    </location>
</feature>
<dbReference type="PhylomeDB" id="A0A0G4FQ47"/>
<dbReference type="InterPro" id="IPR001881">
    <property type="entry name" value="EGF-like_Ca-bd_dom"/>
</dbReference>
<gene>
    <name evidence="9" type="ORF">Cvel_18208</name>
</gene>
<feature type="region of interest" description="Disordered" evidence="6">
    <location>
        <begin position="2051"/>
        <end position="2089"/>
    </location>
</feature>
<dbReference type="PANTHER" id="PTHR24050">
    <property type="entry name" value="PA14 DOMAIN-CONTAINING PROTEIN"/>
    <property type="match status" value="1"/>
</dbReference>
<keyword evidence="2" id="KW-0732">Signal</keyword>
<feature type="domain" description="EGF-like" evidence="8">
    <location>
        <begin position="1001"/>
        <end position="1041"/>
    </location>
</feature>
<dbReference type="InterPro" id="IPR000152">
    <property type="entry name" value="EGF-type_Asp/Asn_hydroxyl_site"/>
</dbReference>
<dbReference type="InterPro" id="IPR049883">
    <property type="entry name" value="NOTCH1_EGF-like"/>
</dbReference>
<evidence type="ECO:0000256" key="5">
    <source>
        <dbReference type="PROSITE-ProRule" id="PRU00076"/>
    </source>
</evidence>
<feature type="region of interest" description="Disordered" evidence="6">
    <location>
        <begin position="1826"/>
        <end position="2029"/>
    </location>
</feature>
<feature type="compositionally biased region" description="Low complexity" evidence="6">
    <location>
        <begin position="1891"/>
        <end position="1904"/>
    </location>
</feature>
<feature type="compositionally biased region" description="Basic and acidic residues" evidence="6">
    <location>
        <begin position="1826"/>
        <end position="1836"/>
    </location>
</feature>
<feature type="domain" description="EGF-like" evidence="8">
    <location>
        <begin position="835"/>
        <end position="876"/>
    </location>
</feature>
<dbReference type="InterPro" id="IPR052235">
    <property type="entry name" value="Nephronectin_domain"/>
</dbReference>
<feature type="compositionally biased region" description="Basic and acidic residues" evidence="6">
    <location>
        <begin position="2142"/>
        <end position="2154"/>
    </location>
</feature>
<feature type="domain" description="EGF-like" evidence="8">
    <location>
        <begin position="380"/>
        <end position="420"/>
    </location>
</feature>
<dbReference type="InterPro" id="IPR000742">
    <property type="entry name" value="EGF"/>
</dbReference>
<comment type="caution">
    <text evidence="5">Lacks conserved residue(s) required for the propagation of feature annotation.</text>
</comment>
<feature type="domain" description="EGF-like" evidence="8">
    <location>
        <begin position="918"/>
        <end position="958"/>
    </location>
</feature>
<evidence type="ECO:0000256" key="2">
    <source>
        <dbReference type="ARBA" id="ARBA00022729"/>
    </source>
</evidence>
<sequence>MVTVRFLSSSQIQMSSQFLGDRRNLPGNGKRRRMPHKQGYRLLRPLSCSSPLVTLWYFLLLLLLSPSNDNTGGVCLPSLRFAEGSSTQIPPTDIGPAYSHWTKDNSDTYSGFYSHYATYTGGNCPGTYRVYTDTQWYGDAGCCTYSGSEWPPAGAFDQVASGGQVWWAPNSQQPGTGGPDANVELILHTPCVFELKSYSVRAISSGNSNETPSKMSVYGSTDMGSWTLTSTNAVLAPTTATPLTASAQTQQGPSPARAPVGILAMGLSVQVNIDECATNNHNCDYGATCTDTAGSFTCCTSHGRLVGNSPFLTTSAATTVSMCQDLCTTVSTCLVWTFFSSHYVGGDVGSAPMCRLFDEADDTDPSDDKWEVSLGLKFCDIDECSTNVHNCHTEAACTNAAGSFSCACNAGYSGNGITCTDIDECTANTHNCNPTNGVCTDTTGSFTCACAVGYSGNGIICANIDECSMNVHNCVTNAACTDTTGSFSCACNTGYSWGGGMCGNVDECSTTTHNCDTNAACSDTTGSFSCACNNGYSGGGVTCANIDECSTNVHNCNFDGSCTDTTGSFTCACNTGYSGDGVSCTDIDECTANTHNCDAANGVCTDTTGTFTCACVAGYLGGGVVCANLDECTINAHNCNANATCTDTLGSFTCGCNDGFTGDGLMCGDFDECVGIVHDCDATRATCLDTHGSFFCECNAGFSGNGVTCSDIDECTANTHNCDAANGVCTDTTGTFTCACAVGYSGNGIICANVDECATGTHNCNANATCGDTTGSFGCACNTGFSGDGLTCAAVNECSFGTDNCDLQATCNSTTGSFTCACNEGYSGDGVTCADFDECVGIVHDCDATRATCLDTHGSFFCECNAGFSGNGVTCSDVNECSVNVHDCDTNAACTDAIGSFGCACNAGYSGGGVTCADIDECSTSVDNCHTEAACTNAAGSFSCACNAGYSGNGITCTDIDECSANAHNCNPTNGVCTDTAGSFNCACAVGFSGNGIVCANIDECTANSHNCNADAFCTDSSGSFQCACNVGYSGNGVACADIDECIAGTDNCSPGQSLCADTIGSFTCACLGGFSGNGVNCNNIDECTANAHNCNTNATCTDTSGSFQCACNGGFSGDGVTCPGVDECFLNLHNCDAVGGTCFDSGSSFVCACNSGFTGDGVFCQVAGPAVTSLCENANETHPASADAITAAYELALVEIEDWRKENAANPSVDSMVSAALEALHVNLVDCIDLAVSWEQQQLAEDALVAAMENLQAQMESAVGTENFVGAIDEIGDIVSRFLPETGSTTIQISDMTATVSNSPSSATTLSAESSSGSLTLTLPAEGSVSIGTPTMISRYERNQWVTYLGAIGKDAVKTKFQQGGGPRSILFVESGRSPAPFAGDRTREGGFIMTGLSTFSRVVARQGGETIGSGRLTLFPKGPGGTTSRAVGGRSGGRRLGAGEGLNGLGFGDAFDEVLSTSAGILSLRTFYPAETAQAVRIKMLERDYSKELVPPGGVWTRDCAQLNVQSEQWTSAGCKGPTVSEDGASAVCTCSLRALETVVVLALRYIAPDRFAPSSLDNVYGPFPEEDEDMGGMSERFFWLLISSGGFLVLLSLAVLTSFALDEKDFPSLESSSPPGSRSCLDAFPLLAALPLRTGQRQRKRLVHAKGEGRDSSEESETALPTREELMKLLALMKSSVHFTRLKSHFNPKRVLAFRAVLESKERKVTEAKDKQRRCGFCSSRLPRFLHRIICRLSLSERTLAVEDLSCLRQAFELKSRNIQMEQQAFDVRQDEASIRKRQAEFWIKQDALLRTVNVEMGVRFPVRWSCGFVDTKGLDLHGEQGGRRKSMDSDPVFQFTPGADLEAETEESPSDLQSTQKRKGPASSVEEEEDIHDRSPTSGARGGFSPLPLSLPFSGSGEKKERNKEEESPTAALKSCQLKEKQDSERTEESNSIFASSSDSSSEDEDEEKEEEEENSPLMRSPSASPSQRILGASPISASSHRSSVSPSPSKRKSKFLPIIQKTSGRRDSRRESLMSVVTPTRWRQKVLNDLGLHEGHLRRIQTDRQTEEEELPNEGAPPSSSSFSRPESAGSRNRGRPVIVDETGKAVGGERIRKALRHIESLLKSHELDDMNASDVEALLDLLSTQMREFELQETAEQRKQRQREIPGATRPASSGLVSTVEEDQWVSASIVQREGRPQTVETEQWVSASIVQREGRPQTVETCLEGPLSMSDSSSNSRGGGEKEPLSPGKGKRRNTIKFMLFGDRNQERERGRSPTRTTRQSGRRKHPTIPHSTVSHSVPPGWRSPDSSHSPLSLGFFHQRHSQATGEKEEDQHIRAHPLPTRKSSRGSHSRDLLIPREGGSASSPASRFFFSIGSRRHQHEDPTRFSPFHPSLSPSKRRQSSQSRCSSEDEGQSPHTGRRFSLALQMMQMGIQSQSAMFHTDLLDVRHSRPSVGGRRHSRRQRKTKDNLNDTIIAPIDVSRAGAVPVRWMLFVLHAFVMIDESDERLRYERPAIYSTAPENFTLAGHSDLNALLPAALLKASIVHLIGLVVVSVCVRGVVWSVWASEETCGRVRREALFLKRGSWAREGGRGEGRRSSTLAPSPGLISSGGSSLPLLFSSDPGGEGGSTATRRGDWAPSRLLLDRRECLRLYLRVCEKERCTQSILFLSSCCHFLILFGFFLFVCVGDERKLTLYERERNNVWHEHSAALFFLFCFEVVDTLLIGVFNASVLWISVRLPVKVFDRVLNIVPGLCAFPHLSPFRSRQRGHELFFAAVDPLASGSWVVSASSEPFDYQLEGVKESLRLGGKEEKPCDPRRAWAEEEEGAGVEEVEVKAEGEFVQ</sequence>
<feature type="region of interest" description="Disordered" evidence="6">
    <location>
        <begin position="2439"/>
        <end position="2458"/>
    </location>
</feature>
<feature type="region of interest" description="Disordered" evidence="6">
    <location>
        <begin position="2579"/>
        <end position="2604"/>
    </location>
</feature>
<dbReference type="SMART" id="SM00179">
    <property type="entry name" value="EGF_CA"/>
    <property type="match status" value="20"/>
</dbReference>
<feature type="transmembrane region" description="Helical" evidence="7">
    <location>
        <begin position="2656"/>
        <end position="2678"/>
    </location>
</feature>
<keyword evidence="7" id="KW-1133">Transmembrane helix</keyword>
<feature type="compositionally biased region" description="Basic and acidic residues" evidence="6">
    <location>
        <begin position="2798"/>
        <end position="2812"/>
    </location>
</feature>
<feature type="transmembrane region" description="Helical" evidence="7">
    <location>
        <begin position="2699"/>
        <end position="2727"/>
    </location>
</feature>
<feature type="region of interest" description="Disordered" evidence="6">
    <location>
        <begin position="2214"/>
        <end position="2408"/>
    </location>
</feature>
<dbReference type="PROSITE" id="PS01187">
    <property type="entry name" value="EGF_CA"/>
    <property type="match status" value="5"/>
</dbReference>
<feature type="region of interest" description="Disordered" evidence="6">
    <location>
        <begin position="1645"/>
        <end position="1667"/>
    </location>
</feature>
<evidence type="ECO:0000259" key="8">
    <source>
        <dbReference type="PROSITE" id="PS50026"/>
    </source>
</evidence>
<dbReference type="EMBL" id="CDMZ01000545">
    <property type="protein sequence ID" value="CEM16554.1"/>
    <property type="molecule type" value="Genomic_DNA"/>
</dbReference>
<dbReference type="SMART" id="SM00181">
    <property type="entry name" value="EGF"/>
    <property type="match status" value="20"/>
</dbReference>
<keyword evidence="7" id="KW-0472">Membrane</keyword>
<evidence type="ECO:0000256" key="6">
    <source>
        <dbReference type="SAM" id="MobiDB-lite"/>
    </source>
</evidence>
<feature type="compositionally biased region" description="Low complexity" evidence="6">
    <location>
        <begin position="1982"/>
        <end position="1997"/>
    </location>
</feature>
<feature type="domain" description="EGF-like" evidence="8">
    <location>
        <begin position="545"/>
        <end position="585"/>
    </location>
</feature>
<accession>A0A0G4FQ47</accession>
<dbReference type="SUPFAM" id="SSF57184">
    <property type="entry name" value="Growth factor receptor domain"/>
    <property type="match status" value="6"/>
</dbReference>
<dbReference type="PROSITE" id="PS01186">
    <property type="entry name" value="EGF_2"/>
    <property type="match status" value="19"/>
</dbReference>
<proteinExistence type="predicted"/>
<dbReference type="Gene3D" id="2.10.25.10">
    <property type="entry name" value="Laminin"/>
    <property type="match status" value="20"/>
</dbReference>
<feature type="domain" description="EGF-like" evidence="8">
    <location>
        <begin position="1084"/>
        <end position="1124"/>
    </location>
</feature>
<keyword evidence="1 5" id="KW-0245">EGF-like domain</keyword>
<feature type="domain" description="EGF-like" evidence="8">
    <location>
        <begin position="711"/>
        <end position="752"/>
    </location>
</feature>
<feature type="compositionally biased region" description="Basic residues" evidence="6">
    <location>
        <begin position="2446"/>
        <end position="2455"/>
    </location>
</feature>
<feature type="domain" description="EGF-like" evidence="8">
    <location>
        <begin position="586"/>
        <end position="627"/>
    </location>
</feature>
<feature type="compositionally biased region" description="Low complexity" evidence="6">
    <location>
        <begin position="2352"/>
        <end position="2363"/>
    </location>
</feature>
<protein>
    <recommendedName>
        <fullName evidence="8">EGF-like domain-containing protein</fullName>
    </recommendedName>
</protein>
<dbReference type="FunFam" id="2.10.25.10:FF:000038">
    <property type="entry name" value="Fibrillin 2"/>
    <property type="match status" value="17"/>
</dbReference>
<feature type="domain" description="EGF-like" evidence="8">
    <location>
        <begin position="504"/>
        <end position="544"/>
    </location>
</feature>
<feature type="domain" description="EGF-like" evidence="8">
    <location>
        <begin position="794"/>
        <end position="834"/>
    </location>
</feature>
<feature type="compositionally biased region" description="Low complexity" evidence="6">
    <location>
        <begin position="2063"/>
        <end position="2081"/>
    </location>
</feature>
<dbReference type="InterPro" id="IPR009030">
    <property type="entry name" value="Growth_fac_rcpt_cys_sf"/>
</dbReference>
<feature type="region of interest" description="Disordered" evidence="6">
    <location>
        <begin position="2142"/>
        <end position="2167"/>
    </location>
</feature>
<evidence type="ECO:0000256" key="3">
    <source>
        <dbReference type="ARBA" id="ARBA00022737"/>
    </source>
</evidence>
<organism evidence="9">
    <name type="scientific">Chromera velia CCMP2878</name>
    <dbReference type="NCBI Taxonomy" id="1169474"/>
    <lineage>
        <taxon>Eukaryota</taxon>
        <taxon>Sar</taxon>
        <taxon>Alveolata</taxon>
        <taxon>Colpodellida</taxon>
        <taxon>Chromeraceae</taxon>
        <taxon>Chromera</taxon>
    </lineage>
</organism>
<dbReference type="CDD" id="cd00054">
    <property type="entry name" value="EGF_CA"/>
    <property type="match status" value="20"/>
</dbReference>
<keyword evidence="4" id="KW-1015">Disulfide bond</keyword>
<dbReference type="InterPro" id="IPR024731">
    <property type="entry name" value="NELL2-like_EGF"/>
</dbReference>
<dbReference type="PROSITE" id="PS00010">
    <property type="entry name" value="ASX_HYDROXYL"/>
    <property type="match status" value="18"/>
</dbReference>
<dbReference type="Pfam" id="PF12947">
    <property type="entry name" value="EGF_3"/>
    <property type="match status" value="10"/>
</dbReference>
<feature type="transmembrane region" description="Helical" evidence="7">
    <location>
        <begin position="2534"/>
        <end position="2555"/>
    </location>
</feature>
<feature type="domain" description="EGF-like" evidence="8">
    <location>
        <begin position="669"/>
        <end position="710"/>
    </location>
</feature>
<evidence type="ECO:0000256" key="4">
    <source>
        <dbReference type="ARBA" id="ARBA00023157"/>
    </source>
</evidence>
<feature type="compositionally biased region" description="Low complexity" evidence="6">
    <location>
        <begin position="2382"/>
        <end position="2397"/>
    </location>
</feature>
<keyword evidence="3" id="KW-0677">Repeat</keyword>
<dbReference type="VEuPathDB" id="CryptoDB:Cvel_18208"/>
<dbReference type="PROSITE" id="PS50026">
    <property type="entry name" value="EGF_3"/>
    <property type="match status" value="19"/>
</dbReference>
<keyword evidence="7" id="KW-0812">Transmembrane</keyword>
<feature type="compositionally biased region" description="Low complexity" evidence="6">
    <location>
        <begin position="1938"/>
        <end position="1948"/>
    </location>
</feature>
<feature type="domain" description="EGF-like" evidence="8">
    <location>
        <begin position="421"/>
        <end position="462"/>
    </location>
</feature>
<dbReference type="PANTHER" id="PTHR24050:SF28">
    <property type="entry name" value="UROMODULIN-LIKE"/>
    <property type="match status" value="1"/>
</dbReference>
<feature type="domain" description="EGF-like" evidence="8">
    <location>
        <begin position="959"/>
        <end position="1000"/>
    </location>
</feature>
<feature type="domain" description="EGF-like" evidence="8">
    <location>
        <begin position="628"/>
        <end position="668"/>
    </location>
</feature>
<evidence type="ECO:0000256" key="7">
    <source>
        <dbReference type="SAM" id="Phobius"/>
    </source>
</evidence>
<dbReference type="Pfam" id="PF07645">
    <property type="entry name" value="EGF_CA"/>
    <property type="match status" value="10"/>
</dbReference>
<feature type="region of interest" description="Disordered" evidence="6">
    <location>
        <begin position="2798"/>
        <end position="2821"/>
    </location>
</feature>
<feature type="domain" description="EGF-like" evidence="8">
    <location>
        <begin position="753"/>
        <end position="793"/>
    </location>
</feature>
<feature type="compositionally biased region" description="Basic and acidic residues" evidence="6">
    <location>
        <begin position="1925"/>
        <end position="1937"/>
    </location>
</feature>
<feature type="domain" description="EGF-like" evidence="8">
    <location>
        <begin position="877"/>
        <end position="917"/>
    </location>
</feature>
<feature type="domain" description="EGF-like" evidence="8">
    <location>
        <begin position="1125"/>
        <end position="1166"/>
    </location>
</feature>
<feature type="compositionally biased region" description="Acidic residues" evidence="6">
    <location>
        <begin position="1949"/>
        <end position="1963"/>
    </location>
</feature>
<feature type="domain" description="EGF-like" evidence="8">
    <location>
        <begin position="463"/>
        <end position="503"/>
    </location>
</feature>